<dbReference type="InterPro" id="IPR036188">
    <property type="entry name" value="FAD/NAD-bd_sf"/>
</dbReference>
<keyword evidence="4 5" id="KW-0560">Oxidoreductase</keyword>
<gene>
    <name evidence="5" type="ORF">ACFYTF_23990</name>
</gene>
<sequence length="498" mass="54842">MSAVAEICEVAVIGSGFSGLAVAIDLKRRGVEDVLILERAGAVGGTWRDNVYPGCAVDVPSPLYSFSFFPGDWTRLYAGQPELRAYTERVVDHFDLRRHLRLHSEVTGADFDESAHRWRIALADGRIVVARTVVMGYFSLHVPSIPELPGAADFAGRQMHSSRWDPGFEAEGSRVAVVGSGASAVQIVPALARAGARVVSYQRTPAWVLPRGDRAFPAWVRALLRRVPPARAALRALIFLILEFVHLAEFHPRLLGIPERVCRAALRTQVPDPELRERLTPGYRFGCKRPMIADDYYTAFTRPDVELVTEKIVEVTAAGLRTADGAVREVDTIVWATGFRVQDSIPHFPDFRTPSTSLRESYARDGFAAYQGIAFAGLPNLFCVTGPNTALPHTSQFLAIEPTARAIARTIAVMRAEGATRYTPRPEAQARFVAYCRRVLAGRVWSTGGCSSYFVAEDGTNTLTWPGGAWHLRRHRSRLRRGDWDRRGPGRPGAVGAA</sequence>
<keyword evidence="2" id="KW-0285">Flavoprotein</keyword>
<comment type="similarity">
    <text evidence="1">Belongs to the FAD-binding monooxygenase family.</text>
</comment>
<dbReference type="SUPFAM" id="SSF51905">
    <property type="entry name" value="FAD/NAD(P)-binding domain"/>
    <property type="match status" value="1"/>
</dbReference>
<protein>
    <submittedName>
        <fullName evidence="5">Flavin-containing monooxygenase</fullName>
        <ecNumber evidence="5">1.14.13.-</ecNumber>
    </submittedName>
</protein>
<dbReference type="EC" id="1.14.13.-" evidence="5"/>
<evidence type="ECO:0000313" key="5">
    <source>
        <dbReference type="EMBL" id="MFF0545904.1"/>
    </source>
</evidence>
<evidence type="ECO:0000256" key="2">
    <source>
        <dbReference type="ARBA" id="ARBA00022630"/>
    </source>
</evidence>
<keyword evidence="5" id="KW-0503">Monooxygenase</keyword>
<evidence type="ECO:0000256" key="1">
    <source>
        <dbReference type="ARBA" id="ARBA00010139"/>
    </source>
</evidence>
<organism evidence="5 6">
    <name type="scientific">Nocardia thailandica</name>
    <dbReference type="NCBI Taxonomy" id="257275"/>
    <lineage>
        <taxon>Bacteria</taxon>
        <taxon>Bacillati</taxon>
        <taxon>Actinomycetota</taxon>
        <taxon>Actinomycetes</taxon>
        <taxon>Mycobacteriales</taxon>
        <taxon>Nocardiaceae</taxon>
        <taxon>Nocardia</taxon>
    </lineage>
</organism>
<dbReference type="PRINTS" id="PR00411">
    <property type="entry name" value="PNDRDTASEI"/>
</dbReference>
<evidence type="ECO:0000256" key="4">
    <source>
        <dbReference type="ARBA" id="ARBA00023002"/>
    </source>
</evidence>
<comment type="caution">
    <text evidence="5">The sequence shown here is derived from an EMBL/GenBank/DDBJ whole genome shotgun (WGS) entry which is preliminary data.</text>
</comment>
<evidence type="ECO:0000313" key="6">
    <source>
        <dbReference type="Proteomes" id="UP001601444"/>
    </source>
</evidence>
<keyword evidence="3" id="KW-0274">FAD</keyword>
<dbReference type="RefSeq" id="WP_387702348.1">
    <property type="nucleotide sequence ID" value="NZ_JBIAMX010000017.1"/>
</dbReference>
<dbReference type="GO" id="GO:0004497">
    <property type="term" value="F:monooxygenase activity"/>
    <property type="evidence" value="ECO:0007669"/>
    <property type="project" value="UniProtKB-KW"/>
</dbReference>
<dbReference type="InterPro" id="IPR051209">
    <property type="entry name" value="FAD-bind_Monooxygenase_sf"/>
</dbReference>
<dbReference type="InterPro" id="IPR020946">
    <property type="entry name" value="Flavin_mOase-like"/>
</dbReference>
<dbReference type="Pfam" id="PF00743">
    <property type="entry name" value="FMO-like"/>
    <property type="match status" value="1"/>
</dbReference>
<keyword evidence="6" id="KW-1185">Reference proteome</keyword>
<dbReference type="PANTHER" id="PTHR42877">
    <property type="entry name" value="L-ORNITHINE N(5)-MONOOXYGENASE-RELATED"/>
    <property type="match status" value="1"/>
</dbReference>
<name>A0ABW6PTZ9_9NOCA</name>
<dbReference type="Proteomes" id="UP001601444">
    <property type="component" value="Unassembled WGS sequence"/>
</dbReference>
<dbReference type="Gene3D" id="3.50.50.60">
    <property type="entry name" value="FAD/NAD(P)-binding domain"/>
    <property type="match status" value="2"/>
</dbReference>
<proteinExistence type="inferred from homology"/>
<dbReference type="EMBL" id="JBIAMX010000017">
    <property type="protein sequence ID" value="MFF0545904.1"/>
    <property type="molecule type" value="Genomic_DNA"/>
</dbReference>
<accession>A0ABW6PTZ9</accession>
<reference evidence="5 6" key="1">
    <citation type="submission" date="2024-10" db="EMBL/GenBank/DDBJ databases">
        <title>The Natural Products Discovery Center: Release of the First 8490 Sequenced Strains for Exploring Actinobacteria Biosynthetic Diversity.</title>
        <authorList>
            <person name="Kalkreuter E."/>
            <person name="Kautsar S.A."/>
            <person name="Yang D."/>
            <person name="Bader C.D."/>
            <person name="Teijaro C.N."/>
            <person name="Fluegel L."/>
            <person name="Davis C.M."/>
            <person name="Simpson J.R."/>
            <person name="Lauterbach L."/>
            <person name="Steele A.D."/>
            <person name="Gui C."/>
            <person name="Meng S."/>
            <person name="Li G."/>
            <person name="Viehrig K."/>
            <person name="Ye F."/>
            <person name="Su P."/>
            <person name="Kiefer A.F."/>
            <person name="Nichols A."/>
            <person name="Cepeda A.J."/>
            <person name="Yan W."/>
            <person name="Fan B."/>
            <person name="Jiang Y."/>
            <person name="Adhikari A."/>
            <person name="Zheng C.-J."/>
            <person name="Schuster L."/>
            <person name="Cowan T.M."/>
            <person name="Smanski M.J."/>
            <person name="Chevrette M.G."/>
            <person name="De Carvalho L.P.S."/>
            <person name="Shen B."/>
        </authorList>
    </citation>
    <scope>NUCLEOTIDE SEQUENCE [LARGE SCALE GENOMIC DNA]</scope>
    <source>
        <strain evidence="5 6">NPDC004045</strain>
    </source>
</reference>
<dbReference type="PANTHER" id="PTHR42877:SF4">
    <property type="entry name" value="FAD_NAD(P)-BINDING DOMAIN-CONTAINING PROTEIN-RELATED"/>
    <property type="match status" value="1"/>
</dbReference>
<evidence type="ECO:0000256" key="3">
    <source>
        <dbReference type="ARBA" id="ARBA00022827"/>
    </source>
</evidence>